<keyword evidence="3" id="KW-0238">DNA-binding</keyword>
<dbReference type="Pfam" id="PF03466">
    <property type="entry name" value="LysR_substrate"/>
    <property type="match status" value="1"/>
</dbReference>
<organism evidence="6 7">
    <name type="scientific">Stutzerimonas stutzeri</name>
    <name type="common">Pseudomonas stutzeri</name>
    <dbReference type="NCBI Taxonomy" id="316"/>
    <lineage>
        <taxon>Bacteria</taxon>
        <taxon>Pseudomonadati</taxon>
        <taxon>Pseudomonadota</taxon>
        <taxon>Gammaproteobacteria</taxon>
        <taxon>Pseudomonadales</taxon>
        <taxon>Pseudomonadaceae</taxon>
        <taxon>Stutzerimonas</taxon>
    </lineage>
</organism>
<keyword evidence="4" id="KW-0804">Transcription</keyword>
<dbReference type="InterPro" id="IPR005119">
    <property type="entry name" value="LysR_subst-bd"/>
</dbReference>
<dbReference type="InterPro" id="IPR036388">
    <property type="entry name" value="WH-like_DNA-bd_sf"/>
</dbReference>
<gene>
    <name evidence="6" type="ORF">UF78_16115</name>
</gene>
<dbReference type="PANTHER" id="PTHR30126">
    <property type="entry name" value="HTH-TYPE TRANSCRIPTIONAL REGULATOR"/>
    <property type="match status" value="1"/>
</dbReference>
<comment type="similarity">
    <text evidence="1">Belongs to the LysR transcriptional regulatory family.</text>
</comment>
<protein>
    <submittedName>
        <fullName evidence="6">Transcriptional regulator</fullName>
    </submittedName>
</protein>
<dbReference type="SUPFAM" id="SSF53850">
    <property type="entry name" value="Periplasmic binding protein-like II"/>
    <property type="match status" value="1"/>
</dbReference>
<feature type="domain" description="HTH lysR-type" evidence="5">
    <location>
        <begin position="4"/>
        <end position="61"/>
    </location>
</feature>
<keyword evidence="2" id="KW-0805">Transcription regulation</keyword>
<evidence type="ECO:0000256" key="1">
    <source>
        <dbReference type="ARBA" id="ARBA00009437"/>
    </source>
</evidence>
<name>A0A0D9AIX6_STUST</name>
<dbReference type="GO" id="GO:0000976">
    <property type="term" value="F:transcription cis-regulatory region binding"/>
    <property type="evidence" value="ECO:0007669"/>
    <property type="project" value="TreeGrafter"/>
</dbReference>
<evidence type="ECO:0000313" key="6">
    <source>
        <dbReference type="EMBL" id="KJH80672.1"/>
    </source>
</evidence>
<evidence type="ECO:0000256" key="4">
    <source>
        <dbReference type="ARBA" id="ARBA00023163"/>
    </source>
</evidence>
<comment type="caution">
    <text evidence="6">The sequence shown here is derived from an EMBL/GenBank/DDBJ whole genome shotgun (WGS) entry which is preliminary data.</text>
</comment>
<dbReference type="OrthoDB" id="5293066at2"/>
<dbReference type="SUPFAM" id="SSF46785">
    <property type="entry name" value="Winged helix' DNA-binding domain"/>
    <property type="match status" value="1"/>
</dbReference>
<reference evidence="6 7" key="1">
    <citation type="submission" date="2015-02" db="EMBL/GenBank/DDBJ databases">
        <title>Draft genome sequence of Pseudomonas stutzeri NT0128 isolated from wheat (Triticum turgidum) rhizosphere.</title>
        <authorList>
            <person name="Tovi N."/>
            <person name="Frenk S."/>
            <person name="Hadar Y."/>
            <person name="Minz D."/>
        </authorList>
    </citation>
    <scope>NUCLEOTIDE SEQUENCE [LARGE SCALE GENOMIC DNA]</scope>
    <source>
        <strain evidence="6 7">NT0128</strain>
    </source>
</reference>
<dbReference type="Gene3D" id="3.40.190.290">
    <property type="match status" value="1"/>
</dbReference>
<evidence type="ECO:0000256" key="3">
    <source>
        <dbReference type="ARBA" id="ARBA00023125"/>
    </source>
</evidence>
<dbReference type="PATRIC" id="fig|316.101.peg.3994"/>
<dbReference type="PROSITE" id="PS50931">
    <property type="entry name" value="HTH_LYSR"/>
    <property type="match status" value="1"/>
</dbReference>
<dbReference type="Proteomes" id="UP000032487">
    <property type="component" value="Unassembled WGS sequence"/>
</dbReference>
<sequence>MYKFTLQDLLCFEAVVREGSFQAAAAALHRSHTAVFAALRKLERQFGVALLDRAGYRVCPTQAGLALYDRAQHLLQEAEAFSLHAQQLAMGEETGLRVVIGDLCPRPQVLGMLSSFFAQCPGTRLQLHFEAVTGPWERLFNDEADLILHRIDKTNPQLEWVDLGVISLVPVVAPGFLPFPQTDAITPEQMRGLTQCILRDTAHDPGDVSHFVIDGSPQCTVADHSMKAEVVLQGMAWGHLPLFMIEEELRNGRLISIAGRHFPGVTEELVASRRRDRPHGPVAMRLWKHIQEWADAVRS</sequence>
<dbReference type="GO" id="GO:0003700">
    <property type="term" value="F:DNA-binding transcription factor activity"/>
    <property type="evidence" value="ECO:0007669"/>
    <property type="project" value="InterPro"/>
</dbReference>
<dbReference type="Pfam" id="PF00126">
    <property type="entry name" value="HTH_1"/>
    <property type="match status" value="1"/>
</dbReference>
<evidence type="ECO:0000256" key="2">
    <source>
        <dbReference type="ARBA" id="ARBA00023015"/>
    </source>
</evidence>
<dbReference type="EMBL" id="JYHV01000029">
    <property type="protein sequence ID" value="KJH80672.1"/>
    <property type="molecule type" value="Genomic_DNA"/>
</dbReference>
<dbReference type="Gene3D" id="1.10.10.10">
    <property type="entry name" value="Winged helix-like DNA-binding domain superfamily/Winged helix DNA-binding domain"/>
    <property type="match status" value="1"/>
</dbReference>
<evidence type="ECO:0000259" key="5">
    <source>
        <dbReference type="PROSITE" id="PS50931"/>
    </source>
</evidence>
<dbReference type="AlphaFoldDB" id="A0A0D9AIX6"/>
<dbReference type="InterPro" id="IPR036390">
    <property type="entry name" value="WH_DNA-bd_sf"/>
</dbReference>
<accession>A0A0D9AIX6</accession>
<dbReference type="PANTHER" id="PTHR30126:SF88">
    <property type="entry name" value="TRANSCRIPTIONAL REGULATOR-RELATED"/>
    <property type="match status" value="1"/>
</dbReference>
<evidence type="ECO:0000313" key="7">
    <source>
        <dbReference type="Proteomes" id="UP000032487"/>
    </source>
</evidence>
<dbReference type="InterPro" id="IPR000847">
    <property type="entry name" value="LysR_HTH_N"/>
</dbReference>
<proteinExistence type="inferred from homology"/>